<gene>
    <name evidence="1" type="ORF">EWB00_004767</name>
</gene>
<proteinExistence type="predicted"/>
<reference evidence="1 2" key="1">
    <citation type="submission" date="2019-03" db="EMBL/GenBank/DDBJ databases">
        <title>An improved genome assembly of the fluke Schistosoma japonicum.</title>
        <authorList>
            <person name="Hu W."/>
            <person name="Luo F."/>
            <person name="Yin M."/>
            <person name="Mo X."/>
            <person name="Sun C."/>
            <person name="Wu Q."/>
            <person name="Zhu B."/>
            <person name="Xiang M."/>
            <person name="Wang J."/>
            <person name="Wang Y."/>
            <person name="Zhang T."/>
            <person name="Xu B."/>
            <person name="Zheng H."/>
            <person name="Feng Z."/>
        </authorList>
    </citation>
    <scope>NUCLEOTIDE SEQUENCE [LARGE SCALE GENOMIC DNA]</scope>
    <source>
        <strain evidence="1">HuSjv2</strain>
        <tissue evidence="1">Worms</tissue>
    </source>
</reference>
<accession>A0A4Z2D3Z4</accession>
<comment type="caution">
    <text evidence="1">The sequence shown here is derived from an EMBL/GenBank/DDBJ whole genome shotgun (WGS) entry which is preliminary data.</text>
</comment>
<sequence length="124" mass="14184">MIYKSRLGRSSHSLVLILSIHTIELDYGHSDIVQPITVFKLCHSIVIVQVLLASFLQAITSKAHYRMEQLCMHLRTSYLHLLNQHVLQVLMALNIRLHTAGMALRKLNESSRSLEGDEDIPFNH</sequence>
<name>A0A4Z2D3Z4_SCHJA</name>
<organism evidence="1 2">
    <name type="scientific">Schistosoma japonicum</name>
    <name type="common">Blood fluke</name>
    <dbReference type="NCBI Taxonomy" id="6182"/>
    <lineage>
        <taxon>Eukaryota</taxon>
        <taxon>Metazoa</taxon>
        <taxon>Spiralia</taxon>
        <taxon>Lophotrochozoa</taxon>
        <taxon>Platyhelminthes</taxon>
        <taxon>Trematoda</taxon>
        <taxon>Digenea</taxon>
        <taxon>Strigeidida</taxon>
        <taxon>Schistosomatoidea</taxon>
        <taxon>Schistosomatidae</taxon>
        <taxon>Schistosoma</taxon>
    </lineage>
</organism>
<dbReference type="Proteomes" id="UP000311919">
    <property type="component" value="Unassembled WGS sequence"/>
</dbReference>
<dbReference type="EMBL" id="SKCS01000308">
    <property type="protein sequence ID" value="TNN11215.1"/>
    <property type="molecule type" value="Genomic_DNA"/>
</dbReference>
<evidence type="ECO:0000313" key="1">
    <source>
        <dbReference type="EMBL" id="TNN11215.1"/>
    </source>
</evidence>
<evidence type="ECO:0000313" key="2">
    <source>
        <dbReference type="Proteomes" id="UP000311919"/>
    </source>
</evidence>
<dbReference type="AlphaFoldDB" id="A0A4Z2D3Z4"/>
<keyword evidence="2" id="KW-1185">Reference proteome</keyword>
<protein>
    <submittedName>
        <fullName evidence="1">Uncharacterized protein</fullName>
    </submittedName>
</protein>